<dbReference type="Pfam" id="PF00176">
    <property type="entry name" value="SNF2-rel_dom"/>
    <property type="match status" value="1"/>
</dbReference>
<dbReference type="GO" id="GO:0016787">
    <property type="term" value="F:hydrolase activity"/>
    <property type="evidence" value="ECO:0007669"/>
    <property type="project" value="UniProtKB-KW"/>
</dbReference>
<proteinExistence type="predicted"/>
<dbReference type="CDD" id="cd18793">
    <property type="entry name" value="SF2_C_SNF"/>
    <property type="match status" value="1"/>
</dbReference>
<name>A0ABD3NNG1_9STRA</name>
<comment type="caution">
    <text evidence="5">The sequence shown here is derived from an EMBL/GenBank/DDBJ whole genome shotgun (WGS) entry which is preliminary data.</text>
</comment>
<dbReference type="InterPro" id="IPR027417">
    <property type="entry name" value="P-loop_NTPase"/>
</dbReference>
<dbReference type="Gene3D" id="3.40.50.10810">
    <property type="entry name" value="Tandem AAA-ATPase domain"/>
    <property type="match status" value="1"/>
</dbReference>
<feature type="region of interest" description="Disordered" evidence="2">
    <location>
        <begin position="176"/>
        <end position="291"/>
    </location>
</feature>
<dbReference type="SMART" id="SM00490">
    <property type="entry name" value="HELICc"/>
    <property type="match status" value="1"/>
</dbReference>
<dbReference type="EMBL" id="JALLAZ020001313">
    <property type="protein sequence ID" value="KAL3777108.1"/>
    <property type="molecule type" value="Genomic_DNA"/>
</dbReference>
<keyword evidence="1" id="KW-0378">Hydrolase</keyword>
<protein>
    <submittedName>
        <fullName evidence="5">Uncharacterized protein</fullName>
    </submittedName>
</protein>
<evidence type="ECO:0000256" key="1">
    <source>
        <dbReference type="ARBA" id="ARBA00022801"/>
    </source>
</evidence>
<evidence type="ECO:0000259" key="4">
    <source>
        <dbReference type="PROSITE" id="PS51194"/>
    </source>
</evidence>
<feature type="region of interest" description="Disordered" evidence="2">
    <location>
        <begin position="1146"/>
        <end position="1167"/>
    </location>
</feature>
<dbReference type="SUPFAM" id="SSF52540">
    <property type="entry name" value="P-loop containing nucleoside triphosphate hydrolases"/>
    <property type="match status" value="2"/>
</dbReference>
<dbReference type="SMART" id="SM00487">
    <property type="entry name" value="DEXDc"/>
    <property type="match status" value="1"/>
</dbReference>
<feature type="domain" description="Helicase ATP-binding" evidence="3">
    <location>
        <begin position="531"/>
        <end position="729"/>
    </location>
</feature>
<dbReference type="PROSITE" id="PS51194">
    <property type="entry name" value="HELICASE_CTER"/>
    <property type="match status" value="1"/>
</dbReference>
<accession>A0ABD3NNG1</accession>
<dbReference type="InterPro" id="IPR049730">
    <property type="entry name" value="SNF2/RAD54-like_C"/>
</dbReference>
<dbReference type="Pfam" id="PF00271">
    <property type="entry name" value="Helicase_C"/>
    <property type="match status" value="1"/>
</dbReference>
<evidence type="ECO:0000313" key="5">
    <source>
        <dbReference type="EMBL" id="KAL3777108.1"/>
    </source>
</evidence>
<feature type="compositionally biased region" description="Basic and acidic residues" evidence="2">
    <location>
        <begin position="224"/>
        <end position="238"/>
    </location>
</feature>
<dbReference type="InterPro" id="IPR050496">
    <property type="entry name" value="SNF2_RAD54_helicase_repair"/>
</dbReference>
<dbReference type="Proteomes" id="UP001530315">
    <property type="component" value="Unassembled WGS sequence"/>
</dbReference>
<feature type="region of interest" description="Disordered" evidence="2">
    <location>
        <begin position="332"/>
        <end position="352"/>
    </location>
</feature>
<dbReference type="InterPro" id="IPR014001">
    <property type="entry name" value="Helicase_ATP-bd"/>
</dbReference>
<dbReference type="FunFam" id="3.40.50.10810:FF:000094">
    <property type="entry name" value="DNA excision repair protein ERCC-6"/>
    <property type="match status" value="1"/>
</dbReference>
<sequence>MNCSKHQPEEDEALLLAALGSTTASASAYEHSVLRDAQLRSAPQIVLPRSTFATGISNNDPIHTSSSLVPCGEERLTLPDLSSLAPSTSRKKKGVMAADVPHVLTLLSRTRDLLRSAKAISGASHGGGVAEEDEQRRRRKIDHLSMKEQILLGYLTDVAGLKEDDAVIPQKNVVHGRNRQRANNNDAGDDYYGNATSSDTFGETESKIHGQPEKSDVHTSSTNRLDRIKNGEQFETSKKRPLKRNSMMSMKSQMRVESGMSPLKTMDEVQFDEEKSRKRREDRRKRRLKRQRAALGIACTSDEEFEFEATPEKITGIMKNTADVVKVEITDEEKKSENNEVPNLHSHYENTEKSGVRWASANEANSHEKSPNFTRRTHTKVFCPVCQVILIVDHSEEGYSPDDFLAKHIAECQQVNRMRNSGRTLRKRSKLSPTSLVKAEASDDDLQVNYEETDVGKKSPPVSVDDMDEFDYEERVDDWIERGLEQMGDMAERDCSESPPGARVYEGGLHIPGWVNDRLFPYQRTGVRWMWELHCQGAGGVVGDEMGLGKTVQVSSFLGAMASSRLLDSVLIIAPATMLSHWLRELKVWAPGLRRIMIHRSGETDGVSRLVSRGMLRNLQKWLKTARADRVNEPIDEDDYNENKEHSFCGTGYALVTTYENIRRSTEVWTNHNWSYVVLDEGQKIRNPDADVTLACKRLRTIHRLLLSGTPIQNDLRELWSLFDFIFPGRLGTLPTFEAEFAEPIKRGGYSNASPMQVQLAYRCALVLRDLINPYLLRRQKKDVLEVNRMPGKTEQVLFCRLTPKQRSLYEEYLRSDEVTGVMRGAVQLLKAVTVLRKICNHPDLVVGPNGDSLFDDGSSSSSDDDFYNQEKVADRSGKLQVLSKILPLWHTQGHKVIIFTQWRKMLSIIEQFANTQGWKYARLDGNTNVAARQTLVDKFNTDATYFVMLMTTRTGGVGLNITGANRVLLYDPDWNPQTDAQARERAWRFGQTREVTVYRLITAGTIEEKIYQRQIFKTALSNQVLQDPKQRRLFSQRDLKDLFTLKADTNDSTETGDITKGLGVVEMNFPGERSKFENGDEQPGDNINTLEAVIKSKGICGVFDHDFVENSSSMKKPLSVVEMEENARKEAIRAALALKESAGNQDRFEPTWTGSDETKPFGRDGKKMASSTSLLANLQNKRMQIALSGKQASSGLIEGFDSALLTRIIKYIRRMSSKGCGPTTRDLLAEFTDVPDSHAATFRSMLKSIAFIKNGHWVFKEGSRT</sequence>
<organism evidence="5 6">
    <name type="scientific">Stephanodiscus triporus</name>
    <dbReference type="NCBI Taxonomy" id="2934178"/>
    <lineage>
        <taxon>Eukaryota</taxon>
        <taxon>Sar</taxon>
        <taxon>Stramenopiles</taxon>
        <taxon>Ochrophyta</taxon>
        <taxon>Bacillariophyta</taxon>
        <taxon>Coscinodiscophyceae</taxon>
        <taxon>Thalassiosirophycidae</taxon>
        <taxon>Stephanodiscales</taxon>
        <taxon>Stephanodiscaceae</taxon>
        <taxon>Stephanodiscus</taxon>
    </lineage>
</organism>
<dbReference type="PANTHER" id="PTHR45629">
    <property type="entry name" value="SNF2/RAD54 FAMILY MEMBER"/>
    <property type="match status" value="1"/>
</dbReference>
<dbReference type="Gene3D" id="3.40.50.300">
    <property type="entry name" value="P-loop containing nucleotide triphosphate hydrolases"/>
    <property type="match status" value="1"/>
</dbReference>
<feature type="domain" description="Helicase C-terminal" evidence="4">
    <location>
        <begin position="882"/>
        <end position="1041"/>
    </location>
</feature>
<evidence type="ECO:0000313" key="6">
    <source>
        <dbReference type="Proteomes" id="UP001530315"/>
    </source>
</evidence>
<keyword evidence="6" id="KW-1185">Reference proteome</keyword>
<gene>
    <name evidence="5" type="ORF">ACHAW5_003561</name>
</gene>
<dbReference type="InterPro" id="IPR038718">
    <property type="entry name" value="SNF2-like_sf"/>
</dbReference>
<reference evidence="5 6" key="1">
    <citation type="submission" date="2024-10" db="EMBL/GenBank/DDBJ databases">
        <title>Updated reference genomes for cyclostephanoid diatoms.</title>
        <authorList>
            <person name="Roberts W.R."/>
            <person name="Alverson A.J."/>
        </authorList>
    </citation>
    <scope>NUCLEOTIDE SEQUENCE [LARGE SCALE GENOMIC DNA]</scope>
    <source>
        <strain evidence="5 6">AJA276-08</strain>
    </source>
</reference>
<dbReference type="InterPro" id="IPR001650">
    <property type="entry name" value="Helicase_C-like"/>
</dbReference>
<feature type="compositionally biased region" description="Basic and acidic residues" evidence="2">
    <location>
        <begin position="1157"/>
        <end position="1167"/>
    </location>
</feature>
<feature type="compositionally biased region" description="Basic residues" evidence="2">
    <location>
        <begin position="277"/>
        <end position="291"/>
    </location>
</feature>
<feature type="compositionally biased region" description="Low complexity" evidence="2">
    <location>
        <begin position="182"/>
        <end position="195"/>
    </location>
</feature>
<feature type="compositionally biased region" description="Basic and acidic residues" evidence="2">
    <location>
        <begin position="204"/>
        <end position="217"/>
    </location>
</feature>
<dbReference type="PROSITE" id="PS51192">
    <property type="entry name" value="HELICASE_ATP_BIND_1"/>
    <property type="match status" value="1"/>
</dbReference>
<evidence type="ECO:0000259" key="3">
    <source>
        <dbReference type="PROSITE" id="PS51192"/>
    </source>
</evidence>
<dbReference type="AlphaFoldDB" id="A0ABD3NNG1"/>
<evidence type="ECO:0000256" key="2">
    <source>
        <dbReference type="SAM" id="MobiDB-lite"/>
    </source>
</evidence>
<dbReference type="PANTHER" id="PTHR45629:SF7">
    <property type="entry name" value="DNA EXCISION REPAIR PROTEIN ERCC-6-RELATED"/>
    <property type="match status" value="1"/>
</dbReference>
<dbReference type="InterPro" id="IPR000330">
    <property type="entry name" value="SNF2_N"/>
</dbReference>